<dbReference type="Pfam" id="PF19780">
    <property type="entry name" value="DUF6265"/>
    <property type="match status" value="1"/>
</dbReference>
<keyword evidence="3" id="KW-1185">Reference proteome</keyword>
<gene>
    <name evidence="2" type="ORF">SAMN05660845_0595</name>
</gene>
<protein>
    <recommendedName>
        <fullName evidence="1">DUF6265 domain-containing protein</fullName>
    </recommendedName>
</protein>
<dbReference type="EMBL" id="FOJT01000002">
    <property type="protein sequence ID" value="SFA84482.1"/>
    <property type="molecule type" value="Genomic_DNA"/>
</dbReference>
<accession>A0A1I0W707</accession>
<dbReference type="AlphaFoldDB" id="A0A1I0W707"/>
<dbReference type="STRING" id="498292.SAMN05660845_0595"/>
<dbReference type="PROSITE" id="PS51257">
    <property type="entry name" value="PROKAR_LIPOPROTEIN"/>
    <property type="match status" value="1"/>
</dbReference>
<dbReference type="Proteomes" id="UP000199604">
    <property type="component" value="Unassembled WGS sequence"/>
</dbReference>
<sequence>MKKVFSILSLAIVFIACKNETKEISKTYSQLENANWLLGKWGNTTKESDFAENWTKKDDSTFVGESYVLVAKDTVFYENVVLQQKNDSLFYTVSVKGQNKEKPVSFYLVKFSKYELVFENPKHDFPNKITYAQVTKDSLVAEISGIQNGKEAKEAFPMKRK</sequence>
<reference evidence="3" key="1">
    <citation type="submission" date="2016-10" db="EMBL/GenBank/DDBJ databases">
        <authorList>
            <person name="Varghese N."/>
            <person name="Submissions S."/>
        </authorList>
    </citation>
    <scope>NUCLEOTIDE SEQUENCE [LARGE SCALE GENOMIC DNA]</scope>
    <source>
        <strain evidence="3">DSM 21789</strain>
    </source>
</reference>
<evidence type="ECO:0000313" key="3">
    <source>
        <dbReference type="Proteomes" id="UP000199604"/>
    </source>
</evidence>
<evidence type="ECO:0000259" key="1">
    <source>
        <dbReference type="Pfam" id="PF19780"/>
    </source>
</evidence>
<proteinExistence type="predicted"/>
<dbReference type="InterPro" id="IPR046232">
    <property type="entry name" value="DUF6265"/>
</dbReference>
<feature type="domain" description="DUF6265" evidence="1">
    <location>
        <begin position="35"/>
        <end position="144"/>
    </location>
</feature>
<dbReference type="RefSeq" id="WP_091473806.1">
    <property type="nucleotide sequence ID" value="NZ_FOJT01000002.1"/>
</dbReference>
<organism evidence="2 3">
    <name type="scientific">Flavobacterium swingsii</name>
    <dbReference type="NCBI Taxonomy" id="498292"/>
    <lineage>
        <taxon>Bacteria</taxon>
        <taxon>Pseudomonadati</taxon>
        <taxon>Bacteroidota</taxon>
        <taxon>Flavobacteriia</taxon>
        <taxon>Flavobacteriales</taxon>
        <taxon>Flavobacteriaceae</taxon>
        <taxon>Flavobacterium</taxon>
    </lineage>
</organism>
<evidence type="ECO:0000313" key="2">
    <source>
        <dbReference type="EMBL" id="SFA84482.1"/>
    </source>
</evidence>
<name>A0A1I0W707_9FLAO</name>
<dbReference type="OrthoDB" id="5382295at2"/>